<evidence type="ECO:0000313" key="9">
    <source>
        <dbReference type="Proteomes" id="UP001596504"/>
    </source>
</evidence>
<dbReference type="PANTHER" id="PTHR32479">
    <property type="entry name" value="GLYCOLATE OXIDASE IRON-SULFUR SUBUNIT"/>
    <property type="match status" value="1"/>
</dbReference>
<evidence type="ECO:0000256" key="4">
    <source>
        <dbReference type="ARBA" id="ARBA00023004"/>
    </source>
</evidence>
<evidence type="ECO:0000256" key="3">
    <source>
        <dbReference type="ARBA" id="ARBA00022737"/>
    </source>
</evidence>
<keyword evidence="5" id="KW-0411">Iron-sulfur</keyword>
<keyword evidence="1" id="KW-0004">4Fe-4S</keyword>
<evidence type="ECO:0000259" key="7">
    <source>
        <dbReference type="Pfam" id="PF02754"/>
    </source>
</evidence>
<feature type="domain" description="Cysteine-rich" evidence="7">
    <location>
        <begin position="105"/>
        <end position="157"/>
    </location>
</feature>
<evidence type="ECO:0000313" key="8">
    <source>
        <dbReference type="EMBL" id="MFC7343896.1"/>
    </source>
</evidence>
<dbReference type="RefSeq" id="WP_380671245.1">
    <property type="nucleotide sequence ID" value="NZ_JBHTCJ010000012.1"/>
</dbReference>
<sequence>MAMYKAEFLAQHYRNRPRPITHYSLGWLPVLARGARLAPRLVNATLHAPGVAEASKRIAGITPERAAPRFAPRSFQQQWRRRPRPEPRPGDHDAVVLWPDTFTNHFEPRIARSAVEVLERAGFRVAVPDRSVCCGLTLISTGQLQSARRMLRRTFRVLRPWIEAGTPVVGVEPSWLAVFRSDVRELLPHDEDAERLLGQFLTLAEALTHHAREDWRPPRREIDAIVQTHRHQHAVLGFAADERVLHEAGVDADVLDSGCCGLAGDFGFERGHYDVSMACAEHALLPAVRRANPGTTVVAEVSAAASRSPTAATARPCTSRRSWRMLDGRVASGEDGPDPAC</sequence>
<dbReference type="EMBL" id="JBHTCJ010000012">
    <property type="protein sequence ID" value="MFC7343896.1"/>
    <property type="molecule type" value="Genomic_DNA"/>
</dbReference>
<evidence type="ECO:0000256" key="2">
    <source>
        <dbReference type="ARBA" id="ARBA00022723"/>
    </source>
</evidence>
<protein>
    <submittedName>
        <fullName evidence="8">Heterodisulfide reductase-related iron-sulfur binding cluster</fullName>
    </submittedName>
</protein>
<dbReference type="Proteomes" id="UP001596504">
    <property type="component" value="Unassembled WGS sequence"/>
</dbReference>
<keyword evidence="2" id="KW-0479">Metal-binding</keyword>
<reference evidence="9" key="1">
    <citation type="journal article" date="2019" name="Int. J. Syst. Evol. Microbiol.">
        <title>The Global Catalogue of Microorganisms (GCM) 10K type strain sequencing project: providing services to taxonomists for standard genome sequencing and annotation.</title>
        <authorList>
            <consortium name="The Broad Institute Genomics Platform"/>
            <consortium name="The Broad Institute Genome Sequencing Center for Infectious Disease"/>
            <person name="Wu L."/>
            <person name="Ma J."/>
        </authorList>
    </citation>
    <scope>NUCLEOTIDE SEQUENCE [LARGE SCALE GENOMIC DNA]</scope>
    <source>
        <strain evidence="9">WLHS5</strain>
    </source>
</reference>
<gene>
    <name evidence="8" type="ORF">ACFQRI_21025</name>
</gene>
<feature type="compositionally biased region" description="Basic and acidic residues" evidence="6">
    <location>
        <begin position="84"/>
        <end position="94"/>
    </location>
</feature>
<keyword evidence="9" id="KW-1185">Reference proteome</keyword>
<evidence type="ECO:0000256" key="1">
    <source>
        <dbReference type="ARBA" id="ARBA00022485"/>
    </source>
</evidence>
<keyword evidence="4" id="KW-0408">Iron</keyword>
<dbReference type="Pfam" id="PF02754">
    <property type="entry name" value="CCG"/>
    <property type="match status" value="1"/>
</dbReference>
<dbReference type="PANTHER" id="PTHR32479:SF19">
    <property type="entry name" value="ANAEROBIC GLYCEROL-3-PHOSPHATE DEHYDROGENASE SUBUNIT C"/>
    <property type="match status" value="1"/>
</dbReference>
<dbReference type="InterPro" id="IPR004017">
    <property type="entry name" value="Cys_rich_dom"/>
</dbReference>
<accession>A0ABW2LTI1</accession>
<organism evidence="8 9">
    <name type="scientific">Saccharopolyspora griseoalba</name>
    <dbReference type="NCBI Taxonomy" id="1431848"/>
    <lineage>
        <taxon>Bacteria</taxon>
        <taxon>Bacillati</taxon>
        <taxon>Actinomycetota</taxon>
        <taxon>Actinomycetes</taxon>
        <taxon>Pseudonocardiales</taxon>
        <taxon>Pseudonocardiaceae</taxon>
        <taxon>Saccharopolyspora</taxon>
    </lineage>
</organism>
<keyword evidence="3" id="KW-0677">Repeat</keyword>
<proteinExistence type="predicted"/>
<feature type="region of interest" description="Disordered" evidence="6">
    <location>
        <begin position="72"/>
        <end position="94"/>
    </location>
</feature>
<evidence type="ECO:0000256" key="6">
    <source>
        <dbReference type="SAM" id="MobiDB-lite"/>
    </source>
</evidence>
<evidence type="ECO:0000256" key="5">
    <source>
        <dbReference type="ARBA" id="ARBA00023014"/>
    </source>
</evidence>
<comment type="caution">
    <text evidence="8">The sequence shown here is derived from an EMBL/GenBank/DDBJ whole genome shotgun (WGS) entry which is preliminary data.</text>
</comment>
<name>A0ABW2LTI1_9PSEU</name>